<dbReference type="Proteomes" id="UP000738359">
    <property type="component" value="Unassembled WGS sequence"/>
</dbReference>
<evidence type="ECO:0000313" key="3">
    <source>
        <dbReference type="Proteomes" id="UP000738359"/>
    </source>
</evidence>
<dbReference type="EMBL" id="JAAAHY010001873">
    <property type="protein sequence ID" value="KAF9946322.1"/>
    <property type="molecule type" value="Genomic_DNA"/>
</dbReference>
<protein>
    <submittedName>
        <fullName evidence="2">Uncharacterized protein</fullName>
    </submittedName>
</protein>
<evidence type="ECO:0000256" key="1">
    <source>
        <dbReference type="SAM" id="MobiDB-lite"/>
    </source>
</evidence>
<accession>A0A9P6LW29</accession>
<dbReference type="AlphaFoldDB" id="A0A9P6LW29"/>
<gene>
    <name evidence="2" type="ORF">BGZ70_003282</name>
</gene>
<feature type="non-terminal residue" evidence="2">
    <location>
        <position position="166"/>
    </location>
</feature>
<organism evidence="2 3">
    <name type="scientific">Mortierella alpina</name>
    <name type="common">Oleaginous fungus</name>
    <name type="synonym">Mortierella renispora</name>
    <dbReference type="NCBI Taxonomy" id="64518"/>
    <lineage>
        <taxon>Eukaryota</taxon>
        <taxon>Fungi</taxon>
        <taxon>Fungi incertae sedis</taxon>
        <taxon>Mucoromycota</taxon>
        <taxon>Mortierellomycotina</taxon>
        <taxon>Mortierellomycetes</taxon>
        <taxon>Mortierellales</taxon>
        <taxon>Mortierellaceae</taxon>
        <taxon>Mortierella</taxon>
    </lineage>
</organism>
<feature type="compositionally biased region" description="Basic and acidic residues" evidence="1">
    <location>
        <begin position="142"/>
        <end position="156"/>
    </location>
</feature>
<name>A0A9P6LW29_MORAP</name>
<evidence type="ECO:0000313" key="2">
    <source>
        <dbReference type="EMBL" id="KAF9946322.1"/>
    </source>
</evidence>
<comment type="caution">
    <text evidence="2">The sequence shown here is derived from an EMBL/GenBank/DDBJ whole genome shotgun (WGS) entry which is preliminary data.</text>
</comment>
<dbReference type="OrthoDB" id="10554019at2759"/>
<proteinExistence type="predicted"/>
<feature type="compositionally biased region" description="Pro residues" evidence="1">
    <location>
        <begin position="70"/>
        <end position="85"/>
    </location>
</feature>
<keyword evidence="3" id="KW-1185">Reference proteome</keyword>
<feature type="compositionally biased region" description="Polar residues" evidence="1">
    <location>
        <begin position="125"/>
        <end position="141"/>
    </location>
</feature>
<sequence length="166" mass="18246">MALVPQISQLVQQTLQQPQVQQQYSMQQFQPQAHMHMPQTSQQPMSFGTPGLAMGLPGMAPGLPMGLMMPPPPPPPVPPLPPVPPMNGGGISASGFMRKPLPPQQETLLSEVPMSEQQRRFIENRTANNSGRYDPTQMNSEISDRQDSYDNRRYQERNGTVAGGVA</sequence>
<reference evidence="2" key="1">
    <citation type="journal article" date="2020" name="Fungal Divers.">
        <title>Resolving the Mortierellaceae phylogeny through synthesis of multi-gene phylogenetics and phylogenomics.</title>
        <authorList>
            <person name="Vandepol N."/>
            <person name="Liber J."/>
            <person name="Desiro A."/>
            <person name="Na H."/>
            <person name="Kennedy M."/>
            <person name="Barry K."/>
            <person name="Grigoriev I.V."/>
            <person name="Miller A.N."/>
            <person name="O'Donnell K."/>
            <person name="Stajich J.E."/>
            <person name="Bonito G."/>
        </authorList>
    </citation>
    <scope>NUCLEOTIDE SEQUENCE</scope>
    <source>
        <strain evidence="2">CK1249</strain>
    </source>
</reference>
<feature type="region of interest" description="Disordered" evidence="1">
    <location>
        <begin position="70"/>
        <end position="166"/>
    </location>
</feature>